<dbReference type="Proteomes" id="UP000321234">
    <property type="component" value="Unassembled WGS sequence"/>
</dbReference>
<evidence type="ECO:0000259" key="2">
    <source>
        <dbReference type="Pfam" id="PF07944"/>
    </source>
</evidence>
<reference evidence="5 6" key="1">
    <citation type="submission" date="2019-07" db="EMBL/GenBank/DDBJ databases">
        <title>Quadrisphaera sp. strain DD2A genome sequencing and assembly.</title>
        <authorList>
            <person name="Kim I."/>
        </authorList>
    </citation>
    <scope>NUCLEOTIDE SEQUENCE [LARGE SCALE GENOMIC DNA]</scope>
    <source>
        <strain evidence="5 6">DD2A</strain>
    </source>
</reference>
<dbReference type="GO" id="GO:0005975">
    <property type="term" value="P:carbohydrate metabolic process"/>
    <property type="evidence" value="ECO:0007669"/>
    <property type="project" value="InterPro"/>
</dbReference>
<dbReference type="PANTHER" id="PTHR43465:SF2">
    <property type="entry name" value="DUF1680 DOMAIN PROTEIN (AFU_ORTHOLOGUE AFUA_1G08910)"/>
    <property type="match status" value="1"/>
</dbReference>
<organism evidence="5 6">
    <name type="scientific">Quadrisphaera setariae</name>
    <dbReference type="NCBI Taxonomy" id="2593304"/>
    <lineage>
        <taxon>Bacteria</taxon>
        <taxon>Bacillati</taxon>
        <taxon>Actinomycetota</taxon>
        <taxon>Actinomycetes</taxon>
        <taxon>Kineosporiales</taxon>
        <taxon>Kineosporiaceae</taxon>
        <taxon>Quadrisphaera</taxon>
    </lineage>
</organism>
<dbReference type="EMBL" id="VKAC01000023">
    <property type="protein sequence ID" value="TXR51300.1"/>
    <property type="molecule type" value="Genomic_DNA"/>
</dbReference>
<proteinExistence type="predicted"/>
<sequence length="666" mass="72673">MTSTLPAATASASNAAAPDSPHHDLATTTADGMSSAPASVPLPLPQATVADGFWAPRIEVVRTRTIPFQRAQLERVGHLRALAGTPRPEDGVPHVFWDSDVAKWIEAASYSLATHPDPVLEADVEEVVALLAAAQQPDGYLNTHFTNVAPEQRFTDLRDAHELYCAGHLIEAGVAHHRATGKTTLLDVVVRLADHIGAVFGRGPGQLRGYDGHEEVELALVKLAAATGDRRHLELASYFVEERGQEPFFFDLEADRRGTTGWFGDHFAGENHPGRTRQYWQAHAPVREQHEAVGHSVRAMYLYSAMADLARDTDDASLLEACRRLWDHLLSARTYVTGGIGSTVINEGFTRDHDLPTETAYAETCAGIGLMMWAQRMLGIDRHRRYGDAMELALHNAVLAGLSADGEHFFYDNVLASRGGIERHEWFHVACCPPNIARLLTSLTSYAYAQGQDELVIHLALGGTARFETSGGWAGVRITTDAPWGGRTAVRIEEAGTAPFTLSLRIPGWTAGARLSLNGEPLDDGLVGADGYLSVTRTWQVDDELAVELDVRVRRLWADPRVTTEAGHVAVTRGPFVYAAEEADNPAPLVDLRLGRRSEPDLVEVPGLPGVISLQLRGERVVREGSGLYSDQPPHRIPADLTLVPYYAWANRGAGEMRVWLGDAER</sequence>
<dbReference type="GO" id="GO:0016787">
    <property type="term" value="F:hydrolase activity"/>
    <property type="evidence" value="ECO:0007669"/>
    <property type="project" value="UniProtKB-KW"/>
</dbReference>
<name>A0A5C8Z305_9ACTN</name>
<keyword evidence="5" id="KW-0378">Hydrolase</keyword>
<dbReference type="SUPFAM" id="SSF48208">
    <property type="entry name" value="Six-hairpin glycosidases"/>
    <property type="match status" value="1"/>
</dbReference>
<dbReference type="PANTHER" id="PTHR43465">
    <property type="entry name" value="DUF1680 DOMAIN PROTEIN (AFU_ORTHOLOGUE AFUA_1G08910)"/>
    <property type="match status" value="1"/>
</dbReference>
<gene>
    <name evidence="5" type="ORF">FMM08_22465</name>
</gene>
<dbReference type="AlphaFoldDB" id="A0A5C8Z305"/>
<feature type="domain" description="Non-reducing end beta-L-arabinofuranosidase-like GH127 catalytic" evidence="2">
    <location>
        <begin position="48"/>
        <end position="444"/>
    </location>
</feature>
<dbReference type="Pfam" id="PF20737">
    <property type="entry name" value="Glyco_hydro127C"/>
    <property type="match status" value="1"/>
</dbReference>
<dbReference type="Pfam" id="PF07944">
    <property type="entry name" value="Beta-AFase-like_GH127_cat"/>
    <property type="match status" value="1"/>
</dbReference>
<dbReference type="InterPro" id="IPR008928">
    <property type="entry name" value="6-hairpin_glycosidase_sf"/>
</dbReference>
<feature type="domain" description="Non-reducing end beta-L-arabinofuranosidase-like GH127 C-terminal" evidence="4">
    <location>
        <begin position="553"/>
        <end position="661"/>
    </location>
</feature>
<dbReference type="InterPro" id="IPR012878">
    <property type="entry name" value="Beta-AFase-like_GH127_cat"/>
</dbReference>
<evidence type="ECO:0000259" key="3">
    <source>
        <dbReference type="Pfam" id="PF20736"/>
    </source>
</evidence>
<evidence type="ECO:0000256" key="1">
    <source>
        <dbReference type="SAM" id="MobiDB-lite"/>
    </source>
</evidence>
<feature type="compositionally biased region" description="Low complexity" evidence="1">
    <location>
        <begin position="1"/>
        <end position="19"/>
    </location>
</feature>
<accession>A0A5C8Z305</accession>
<dbReference type="InterPro" id="IPR049174">
    <property type="entry name" value="Beta-AFase-like"/>
</dbReference>
<comment type="caution">
    <text evidence="5">The sequence shown here is derived from an EMBL/GenBank/DDBJ whole genome shotgun (WGS) entry which is preliminary data.</text>
</comment>
<evidence type="ECO:0000313" key="6">
    <source>
        <dbReference type="Proteomes" id="UP000321234"/>
    </source>
</evidence>
<dbReference type="InterPro" id="IPR049046">
    <property type="entry name" value="Beta-AFase-like_GH127_middle"/>
</dbReference>
<keyword evidence="6" id="KW-1185">Reference proteome</keyword>
<feature type="region of interest" description="Disordered" evidence="1">
    <location>
        <begin position="1"/>
        <end position="39"/>
    </location>
</feature>
<feature type="domain" description="Non-reducing end beta-L-arabinofuranosidase-like GH127 middle" evidence="3">
    <location>
        <begin position="455"/>
        <end position="550"/>
    </location>
</feature>
<dbReference type="RefSeq" id="WP_147928590.1">
    <property type="nucleotide sequence ID" value="NZ_VKAC01000023.1"/>
</dbReference>
<dbReference type="Pfam" id="PF20736">
    <property type="entry name" value="Glyco_hydro127M"/>
    <property type="match status" value="1"/>
</dbReference>
<protein>
    <submittedName>
        <fullName evidence="5">Glycoside hydrolase family 127 protein</fullName>
    </submittedName>
</protein>
<evidence type="ECO:0000313" key="5">
    <source>
        <dbReference type="EMBL" id="TXR51300.1"/>
    </source>
</evidence>
<evidence type="ECO:0000259" key="4">
    <source>
        <dbReference type="Pfam" id="PF20737"/>
    </source>
</evidence>
<dbReference type="OrthoDB" id="9757939at2"/>
<dbReference type="InterPro" id="IPR049049">
    <property type="entry name" value="Beta-AFase-like_GH127_C"/>
</dbReference>